<reference evidence="3 4" key="1">
    <citation type="journal article" date="2015" name="BMC Genomics">
        <title>Genome mining reveals unlocked bioactive potential of marine Gram-negative bacteria.</title>
        <authorList>
            <person name="Machado H."/>
            <person name="Sonnenschein E.C."/>
            <person name="Melchiorsen J."/>
            <person name="Gram L."/>
        </authorList>
    </citation>
    <scope>NUCLEOTIDE SEQUENCE [LARGE SCALE GENOMIC DNA]</scope>
    <source>
        <strain evidence="3 4">S2757</strain>
    </source>
</reference>
<feature type="transmembrane region" description="Helical" evidence="2">
    <location>
        <begin position="24"/>
        <end position="45"/>
    </location>
</feature>
<evidence type="ECO:0000256" key="2">
    <source>
        <dbReference type="SAM" id="Phobius"/>
    </source>
</evidence>
<keyword evidence="2" id="KW-1133">Transmembrane helix</keyword>
<dbReference type="RefSeq" id="WP_045955573.1">
    <property type="nucleotide sequence ID" value="NZ_JXXV01000016.1"/>
</dbReference>
<organism evidence="3 4">
    <name type="scientific">Vibrio galatheae</name>
    <dbReference type="NCBI Taxonomy" id="579748"/>
    <lineage>
        <taxon>Bacteria</taxon>
        <taxon>Pseudomonadati</taxon>
        <taxon>Pseudomonadota</taxon>
        <taxon>Gammaproteobacteria</taxon>
        <taxon>Vibrionales</taxon>
        <taxon>Vibrionaceae</taxon>
        <taxon>Vibrio</taxon>
    </lineage>
</organism>
<keyword evidence="2" id="KW-0472">Membrane</keyword>
<protein>
    <submittedName>
        <fullName evidence="3">Chromosome partitioning protein ParA</fullName>
    </submittedName>
</protein>
<dbReference type="PATRIC" id="fig|579748.3.peg.2076"/>
<proteinExistence type="predicted"/>
<gene>
    <name evidence="3" type="ORF">TW81_10100</name>
</gene>
<comment type="caution">
    <text evidence="3">The sequence shown here is derived from an EMBL/GenBank/DDBJ whole genome shotgun (WGS) entry which is preliminary data.</text>
</comment>
<dbReference type="AlphaFoldDB" id="A0A0F4NJH1"/>
<name>A0A0F4NJH1_9VIBR</name>
<keyword evidence="4" id="KW-1185">Reference proteome</keyword>
<dbReference type="Proteomes" id="UP000033673">
    <property type="component" value="Unassembled WGS sequence"/>
</dbReference>
<evidence type="ECO:0000313" key="4">
    <source>
        <dbReference type="Proteomes" id="UP000033673"/>
    </source>
</evidence>
<dbReference type="OrthoDB" id="5918980at2"/>
<accession>A0A0F4NJH1</accession>
<keyword evidence="1" id="KW-0175">Coiled coil</keyword>
<feature type="coiled-coil region" evidence="1">
    <location>
        <begin position="47"/>
        <end position="146"/>
    </location>
</feature>
<evidence type="ECO:0000313" key="3">
    <source>
        <dbReference type="EMBL" id="KJY83335.1"/>
    </source>
</evidence>
<sequence>MNQHTDNQENDDVVVIEERDKRTLLYIIIAGVLGLALGGLVGSSLTAEKWQSTYQGLEQKYQTLAEDKKKMVVQVEEKVAKVDDEVEQKLKQAIEEQNADHLASVAKLEQQVKELEKVNLSLEEQIAEQKEQLQTVNSQNSQLNRQADMQAAMFERSREIFQQELKVKIELESLEKEREELGPKIAELKKACDIYLDGTSWDAKTDSCDKQDEAQSRLSQVEQMIRVHQMDLKQIKALSGELGL</sequence>
<dbReference type="EMBL" id="JXXV01000016">
    <property type="protein sequence ID" value="KJY83335.1"/>
    <property type="molecule type" value="Genomic_DNA"/>
</dbReference>
<keyword evidence="2" id="KW-0812">Transmembrane</keyword>
<dbReference type="STRING" id="579748.TW81_10100"/>
<evidence type="ECO:0000256" key="1">
    <source>
        <dbReference type="SAM" id="Coils"/>
    </source>
</evidence>